<dbReference type="SUPFAM" id="SSF56935">
    <property type="entry name" value="Porins"/>
    <property type="match status" value="1"/>
</dbReference>
<keyword evidence="2 7" id="KW-0813">Transport</keyword>
<evidence type="ECO:0000313" key="9">
    <source>
        <dbReference type="Proteomes" id="UP000068196"/>
    </source>
</evidence>
<protein>
    <submittedName>
        <fullName evidence="8">Uncharacterized protein</fullName>
    </submittedName>
</protein>
<proteinExistence type="inferred from homology"/>
<evidence type="ECO:0000256" key="2">
    <source>
        <dbReference type="ARBA" id="ARBA00022448"/>
    </source>
</evidence>
<dbReference type="PROSITE" id="PS52016">
    <property type="entry name" value="TONB_DEPENDENT_REC_3"/>
    <property type="match status" value="1"/>
</dbReference>
<keyword evidence="5 7" id="KW-0472">Membrane</keyword>
<dbReference type="Proteomes" id="UP000068196">
    <property type="component" value="Chromosome"/>
</dbReference>
<evidence type="ECO:0000256" key="4">
    <source>
        <dbReference type="ARBA" id="ARBA00022692"/>
    </source>
</evidence>
<organism evidence="8 9">
    <name type="scientific">Caldimicrobium thiodismutans</name>
    <dbReference type="NCBI Taxonomy" id="1653476"/>
    <lineage>
        <taxon>Bacteria</taxon>
        <taxon>Pseudomonadati</taxon>
        <taxon>Thermodesulfobacteriota</taxon>
        <taxon>Thermodesulfobacteria</taxon>
        <taxon>Thermodesulfobacteriales</taxon>
        <taxon>Thermodesulfobacteriaceae</taxon>
        <taxon>Caldimicrobium</taxon>
    </lineage>
</organism>
<evidence type="ECO:0000313" key="8">
    <source>
        <dbReference type="EMBL" id="BAU22999.1"/>
    </source>
</evidence>
<dbReference type="GO" id="GO:0009279">
    <property type="term" value="C:cell outer membrane"/>
    <property type="evidence" value="ECO:0007669"/>
    <property type="project" value="UniProtKB-SubCell"/>
</dbReference>
<evidence type="ECO:0000256" key="3">
    <source>
        <dbReference type="ARBA" id="ARBA00022452"/>
    </source>
</evidence>
<reference evidence="9" key="2">
    <citation type="journal article" date="2016" name="Int. J. Syst. Evol. Microbiol.">
        <title>Caldimicrobium thiodismutans sp. nov., a sulfur-disproportionating bacterium isolated from a hot spring.</title>
        <authorList>
            <person name="Kojima H."/>
            <person name="Umezawa K."/>
            <person name="Fukui M."/>
        </authorList>
    </citation>
    <scope>NUCLEOTIDE SEQUENCE [LARGE SCALE GENOMIC DNA]</scope>
    <source>
        <strain evidence="9">TF1</strain>
    </source>
</reference>
<evidence type="ECO:0000256" key="6">
    <source>
        <dbReference type="ARBA" id="ARBA00023237"/>
    </source>
</evidence>
<dbReference type="AlphaFoldDB" id="A0A0U5AG92"/>
<dbReference type="KEGG" id="cthi:THC_0605"/>
<keyword evidence="4 7" id="KW-0812">Transmembrane</keyword>
<sequence length="93" mass="11375">MRYRGFKLNLTGIYNGDEKVQDWAPPSYGKKIIEKKDFTIFNLYTGYRFQKFSYIKEAEVYLKVENLFNRAYEYVKYYPMPERTYYLGVRAKF</sequence>
<comment type="subcellular location">
    <subcellularLocation>
        <location evidence="1 7">Cell outer membrane</location>
        <topology evidence="1 7">Multi-pass membrane protein</topology>
    </subcellularLocation>
</comment>
<evidence type="ECO:0000256" key="7">
    <source>
        <dbReference type="PROSITE-ProRule" id="PRU01360"/>
    </source>
</evidence>
<name>A0A0U5AG92_9BACT</name>
<evidence type="ECO:0000256" key="1">
    <source>
        <dbReference type="ARBA" id="ARBA00004571"/>
    </source>
</evidence>
<comment type="similarity">
    <text evidence="7">Belongs to the TonB-dependent receptor family.</text>
</comment>
<gene>
    <name evidence="8" type="ORF">THC_0605</name>
</gene>
<keyword evidence="3 7" id="KW-1134">Transmembrane beta strand</keyword>
<dbReference type="STRING" id="1653476.THC_0605"/>
<evidence type="ECO:0000256" key="5">
    <source>
        <dbReference type="ARBA" id="ARBA00023136"/>
    </source>
</evidence>
<keyword evidence="6 7" id="KW-0998">Cell outer membrane</keyword>
<dbReference type="Gene3D" id="2.40.170.20">
    <property type="entry name" value="TonB-dependent receptor, beta-barrel domain"/>
    <property type="match status" value="1"/>
</dbReference>
<dbReference type="InterPro" id="IPR039426">
    <property type="entry name" value="TonB-dep_rcpt-like"/>
</dbReference>
<keyword evidence="9" id="KW-1185">Reference proteome</keyword>
<accession>A0A0U5AG92</accession>
<dbReference type="InterPro" id="IPR036942">
    <property type="entry name" value="Beta-barrel_TonB_sf"/>
</dbReference>
<dbReference type="EMBL" id="AP014945">
    <property type="protein sequence ID" value="BAU22999.1"/>
    <property type="molecule type" value="Genomic_DNA"/>
</dbReference>
<reference evidence="8 9" key="1">
    <citation type="journal article" date="2016" name="Int. J. Syst. Evol. Microbiol.">
        <title>Caldimicrobium thiodismutans sp. nov., a sulfur-disproportionating bacterium isolated from a hot spring, and emended description of the genus Caldimicrobium.</title>
        <authorList>
            <person name="Kojima H."/>
            <person name="Umezawa K."/>
            <person name="Fukui M."/>
        </authorList>
    </citation>
    <scope>NUCLEOTIDE SEQUENCE [LARGE SCALE GENOMIC DNA]</scope>
    <source>
        <strain evidence="8 9">TF1</strain>
    </source>
</reference>